<dbReference type="eggNOG" id="COG4795">
    <property type="taxonomic scope" value="Bacteria"/>
</dbReference>
<evidence type="ECO:0000256" key="3">
    <source>
        <dbReference type="ARBA" id="ARBA00021539"/>
    </source>
</evidence>
<dbReference type="Proteomes" id="UP001256400">
    <property type="component" value="Chromosome"/>
</dbReference>
<evidence type="ECO:0000256" key="4">
    <source>
        <dbReference type="ARBA" id="ARBA00022475"/>
    </source>
</evidence>
<dbReference type="NCBIfam" id="TIGR01711">
    <property type="entry name" value="gspJ"/>
    <property type="match status" value="1"/>
</dbReference>
<dbReference type="SUPFAM" id="SSF54523">
    <property type="entry name" value="Pili subunits"/>
    <property type="match status" value="2"/>
</dbReference>
<protein>
    <recommendedName>
        <fullName evidence="3">Type II secretion system protein J</fullName>
    </recommendedName>
</protein>
<evidence type="ECO:0000256" key="1">
    <source>
        <dbReference type="ARBA" id="ARBA00004377"/>
    </source>
</evidence>
<dbReference type="NCBIfam" id="TIGR02532">
    <property type="entry name" value="IV_pilin_GFxxxE"/>
    <property type="match status" value="1"/>
</dbReference>
<keyword evidence="4" id="KW-1003">Cell membrane</keyword>
<dbReference type="KEGG" id="asol:BEN76_02805"/>
<dbReference type="RefSeq" id="WP_004938718.1">
    <property type="nucleotide sequence ID" value="NZ_BBNM01000001.1"/>
</dbReference>
<dbReference type="GO" id="GO:0005886">
    <property type="term" value="C:plasma membrane"/>
    <property type="evidence" value="ECO:0007669"/>
    <property type="project" value="UniProtKB-SubCell"/>
</dbReference>
<evidence type="ECO:0000256" key="6">
    <source>
        <dbReference type="ARBA" id="ARBA00022519"/>
    </source>
</evidence>
<dbReference type="InterPro" id="IPR045584">
    <property type="entry name" value="Pilin-like"/>
</dbReference>
<dbReference type="GO" id="GO:0015627">
    <property type="term" value="C:type II protein secretion system complex"/>
    <property type="evidence" value="ECO:0007669"/>
    <property type="project" value="InterPro"/>
</dbReference>
<proteinExistence type="inferred from homology"/>
<dbReference type="AlphaFoldDB" id="A0A1P8EFN6"/>
<sequence>MKKRSGFTLVELLVAIAIFAVLSALGWKIFDYLIKTKERNQQHELQIFELQDAYQIILRDSLQLIPMTANINGQIRPALSLSDTSLQFSKAGVSDPLKEGLAPYERIEYRYVPSEKMVYRLKYRSLNITNNEQPESSVLLKNVDQFRITVLNPQILNQWPEAGADLSQPTSMQRLPRGLKIDVQRSDVNYEWIFPLLDTQFMSVNGS</sequence>
<dbReference type="STRING" id="487316.BEN76_02805"/>
<reference evidence="10 12" key="1">
    <citation type="submission" date="2016-08" db="EMBL/GenBank/DDBJ databases">
        <title>Complete genome sequence of Acinetobacter baylyi strain GFJ2.</title>
        <authorList>
            <person name="Tabata M."/>
            <person name="Kuboki S."/>
            <person name="Gibu N."/>
            <person name="Kinouchi Y."/>
            <person name="Vangnai A."/>
            <person name="Kasai D."/>
            <person name="Fukuda M."/>
        </authorList>
    </citation>
    <scope>NUCLEOTIDE SEQUENCE [LARGE SCALE GENOMIC DNA]</scope>
    <source>
        <strain evidence="10 12">GFJ2</strain>
    </source>
</reference>
<dbReference type="Pfam" id="PF07963">
    <property type="entry name" value="N_methyl"/>
    <property type="match status" value="1"/>
</dbReference>
<keyword evidence="7" id="KW-0812">Transmembrane</keyword>
<dbReference type="EMBL" id="CP134206">
    <property type="protein sequence ID" value="WND04600.1"/>
    <property type="molecule type" value="Genomic_DNA"/>
</dbReference>
<name>A0A1P8EFN6_9GAMM</name>
<comment type="subcellular location">
    <subcellularLocation>
        <location evidence="1">Cell inner membrane</location>
        <topology evidence="1">Single-pass membrane protein</topology>
    </subcellularLocation>
</comment>
<evidence type="ECO:0000256" key="9">
    <source>
        <dbReference type="ARBA" id="ARBA00023136"/>
    </source>
</evidence>
<dbReference type="InterPro" id="IPR010055">
    <property type="entry name" value="T2SS_protein-GspJ"/>
</dbReference>
<evidence type="ECO:0000313" key="10">
    <source>
        <dbReference type="EMBL" id="APV35008.1"/>
    </source>
</evidence>
<keyword evidence="9" id="KW-0472">Membrane</keyword>
<evidence type="ECO:0000256" key="2">
    <source>
        <dbReference type="ARBA" id="ARBA00011084"/>
    </source>
</evidence>
<evidence type="ECO:0000313" key="12">
    <source>
        <dbReference type="Proteomes" id="UP000185674"/>
    </source>
</evidence>
<comment type="similarity">
    <text evidence="2">Belongs to the GSP J family.</text>
</comment>
<keyword evidence="5" id="KW-0488">Methylation</keyword>
<dbReference type="PROSITE" id="PS00409">
    <property type="entry name" value="PROKAR_NTER_METHYL"/>
    <property type="match status" value="1"/>
</dbReference>
<gene>
    <name evidence="11" type="primary">gspJ</name>
    <name evidence="10" type="ORF">BEN76_02805</name>
    <name evidence="11" type="ORF">RHP80_10220</name>
</gene>
<evidence type="ECO:0000256" key="7">
    <source>
        <dbReference type="ARBA" id="ARBA00022692"/>
    </source>
</evidence>
<dbReference type="EMBL" id="CP016896">
    <property type="protein sequence ID" value="APV35008.1"/>
    <property type="molecule type" value="Genomic_DNA"/>
</dbReference>
<evidence type="ECO:0000313" key="11">
    <source>
        <dbReference type="EMBL" id="WND04600.1"/>
    </source>
</evidence>
<accession>A0A1P8EFN6</accession>
<dbReference type="PANTHER" id="PTHR39583">
    <property type="entry name" value="TYPE II SECRETION SYSTEM PROTEIN J-RELATED"/>
    <property type="match status" value="1"/>
</dbReference>
<dbReference type="Gene3D" id="3.10.610.10">
    <property type="entry name" value="GSPII I/J protein-like"/>
    <property type="match status" value="1"/>
</dbReference>
<dbReference type="InterPro" id="IPR051621">
    <property type="entry name" value="T2SS_protein_J"/>
</dbReference>
<evidence type="ECO:0000256" key="8">
    <source>
        <dbReference type="ARBA" id="ARBA00022989"/>
    </source>
</evidence>
<keyword evidence="8" id="KW-1133">Transmembrane helix</keyword>
<dbReference type="GO" id="GO:0015628">
    <property type="term" value="P:protein secretion by the type II secretion system"/>
    <property type="evidence" value="ECO:0007669"/>
    <property type="project" value="InterPro"/>
</dbReference>
<dbReference type="Pfam" id="PF11612">
    <property type="entry name" value="T2SSJ"/>
    <property type="match status" value="1"/>
</dbReference>
<keyword evidence="6" id="KW-0997">Cell inner membrane</keyword>
<dbReference type="InterPro" id="IPR012902">
    <property type="entry name" value="N_methyl_site"/>
</dbReference>
<evidence type="ECO:0000256" key="5">
    <source>
        <dbReference type="ARBA" id="ARBA00022481"/>
    </source>
</evidence>
<organism evidence="10 12">
    <name type="scientific">Acinetobacter soli</name>
    <dbReference type="NCBI Taxonomy" id="487316"/>
    <lineage>
        <taxon>Bacteria</taxon>
        <taxon>Pseudomonadati</taxon>
        <taxon>Pseudomonadota</taxon>
        <taxon>Gammaproteobacteria</taxon>
        <taxon>Moraxellales</taxon>
        <taxon>Moraxellaceae</taxon>
        <taxon>Acinetobacter</taxon>
    </lineage>
</organism>
<dbReference type="Proteomes" id="UP000185674">
    <property type="component" value="Chromosome"/>
</dbReference>
<dbReference type="PANTHER" id="PTHR39583:SF2">
    <property type="entry name" value="TYPE II SECRETION SYSTEM PROTEIN J"/>
    <property type="match status" value="1"/>
</dbReference>
<reference evidence="11" key="2">
    <citation type="submission" date="2023-09" db="EMBL/GenBank/DDBJ databases">
        <title>Acinetobacter soli.</title>
        <authorList>
            <person name="Kim B."/>
            <person name="Kim D."/>
            <person name="Park D."/>
        </authorList>
    </citation>
    <scope>NUCLEOTIDE SEQUENCE</scope>
    <source>
        <strain evidence="11">2023.05</strain>
    </source>
</reference>